<protein>
    <submittedName>
        <fullName evidence="1">Low copy number virion structural protein</fullName>
    </submittedName>
</protein>
<dbReference type="EMBL" id="JALAWA010000013">
    <property type="protein sequence ID" value="MCY9186611.1"/>
    <property type="molecule type" value="Genomic_DNA"/>
</dbReference>
<dbReference type="RefSeq" id="WP_268522689.1">
    <property type="nucleotide sequence ID" value="NZ_JALAWA010000013.1"/>
</dbReference>
<evidence type="ECO:0000313" key="1">
    <source>
        <dbReference type="EMBL" id="MCY9186611.1"/>
    </source>
</evidence>
<comment type="caution">
    <text evidence="1">The sequence shown here is derived from an EMBL/GenBank/DDBJ whole genome shotgun (WGS) entry which is preliminary data.</text>
</comment>
<proteinExistence type="predicted"/>
<sequence>MAHIVEHEDIWIESSETLSWKQKFDDTLNYENLKINEGNYTDYKPSKLQFCFVSSIAQQNIKVRINCANRLSNIHGKNAAICRYEESEQQWVLIEHDWDADNKTLSFETDFIGIYGVFINHYWYTSLTQRMADEYPIWTKIRQTKNSAGQLFLNFFGIELETVQDYLEWIQDQKYIQTADLKTLDWIYMYQLPEIKTSDVISPTRFNGIEDIDVTVLESLKEFFYNERNEGGILDYKENKFYTVKNHGQLTFNISNEDSKVSIKVKPTNFHIWNAFDEFGLLVGVERLYLEKNGDYKERILDVFRYPSGTHDTGLTNGIARDLRMIQRKDKAEKYIKWKDDSKDLVLKNQSQKNIDVRTLRIDDKNLREDQFHVDSIGNIRVYALNQNKQHTVSFISDLEKFELFNKTNESLYKIMFQEDGQATFTLFKWVEYINTIAPIMWDRFKWDEGYWDAIDKSLTGLGYVPNIWDSNIEIWKEYKFDSDQ</sequence>
<gene>
    <name evidence="1" type="ORF">MOF03_18560</name>
</gene>
<organism evidence="1 2">
    <name type="scientific">Bacillus halotolerans</name>
    <dbReference type="NCBI Taxonomy" id="260554"/>
    <lineage>
        <taxon>Bacteria</taxon>
        <taxon>Bacillati</taxon>
        <taxon>Bacillota</taxon>
        <taxon>Bacilli</taxon>
        <taxon>Bacillales</taxon>
        <taxon>Bacillaceae</taxon>
        <taxon>Bacillus</taxon>
    </lineage>
</organism>
<name>A0A9Q4HS10_9BACI</name>
<dbReference type="AlphaFoldDB" id="A0A9Q4HS10"/>
<reference evidence="1" key="1">
    <citation type="submission" date="2022-02" db="EMBL/GenBank/DDBJ databases">
        <title>Crop Bioprotection Bacillus Genome Sequencing.</title>
        <authorList>
            <person name="Dunlap C."/>
        </authorList>
    </citation>
    <scope>NUCLEOTIDE SEQUENCE</scope>
    <source>
        <strain evidence="1">EC49O2N-C10</strain>
    </source>
</reference>
<dbReference type="Proteomes" id="UP001073053">
    <property type="component" value="Unassembled WGS sequence"/>
</dbReference>
<evidence type="ECO:0000313" key="2">
    <source>
        <dbReference type="Proteomes" id="UP001073053"/>
    </source>
</evidence>
<accession>A0A9Q4HS10</accession>